<sequence length="147" mass="15773">MSTRLHTGVLGETVPVADKRKIPGLIEIAIGAVPIDQPIFIIITACSDVETVTAHRSSDGFGRLVLVRVPSVCKISDRCTAEGDPRKRVVGIVRSGFTHTIIVAASRLPTTIVVGGSVDRRCNVGKLTPASLRFTGGHRQFRFCLGR</sequence>
<accession>A0A5C5YLW6</accession>
<evidence type="ECO:0000313" key="2">
    <source>
        <dbReference type="Proteomes" id="UP000315010"/>
    </source>
</evidence>
<protein>
    <submittedName>
        <fullName evidence="1">Uncharacterized protein</fullName>
    </submittedName>
</protein>
<name>A0A5C5YLW6_9BACT</name>
<comment type="caution">
    <text evidence="1">The sequence shown here is derived from an EMBL/GenBank/DDBJ whole genome shotgun (WGS) entry which is preliminary data.</text>
</comment>
<dbReference type="AlphaFoldDB" id="A0A5C5YLW6"/>
<reference evidence="1 2" key="1">
    <citation type="submission" date="2019-02" db="EMBL/GenBank/DDBJ databases">
        <title>Deep-cultivation of Planctomycetes and their phenomic and genomic characterization uncovers novel biology.</title>
        <authorList>
            <person name="Wiegand S."/>
            <person name="Jogler M."/>
            <person name="Boedeker C."/>
            <person name="Pinto D."/>
            <person name="Vollmers J."/>
            <person name="Rivas-Marin E."/>
            <person name="Kohn T."/>
            <person name="Peeters S.H."/>
            <person name="Heuer A."/>
            <person name="Rast P."/>
            <person name="Oberbeckmann S."/>
            <person name="Bunk B."/>
            <person name="Jeske O."/>
            <person name="Meyerdierks A."/>
            <person name="Storesund J.E."/>
            <person name="Kallscheuer N."/>
            <person name="Luecker S."/>
            <person name="Lage O.M."/>
            <person name="Pohl T."/>
            <person name="Merkel B.J."/>
            <person name="Hornburger P."/>
            <person name="Mueller R.-W."/>
            <person name="Bruemmer F."/>
            <person name="Labrenz M."/>
            <person name="Spormann A.M."/>
            <person name="Op Den Camp H."/>
            <person name="Overmann J."/>
            <person name="Amann R."/>
            <person name="Jetten M.S.M."/>
            <person name="Mascher T."/>
            <person name="Medema M.H."/>
            <person name="Devos D.P."/>
            <person name="Kaster A.-K."/>
            <person name="Ovreas L."/>
            <person name="Rohde M."/>
            <person name="Galperin M.Y."/>
            <person name="Jogler C."/>
        </authorList>
    </citation>
    <scope>NUCLEOTIDE SEQUENCE [LARGE SCALE GENOMIC DNA]</scope>
    <source>
        <strain evidence="1 2">CA13</strain>
    </source>
</reference>
<proteinExistence type="predicted"/>
<evidence type="ECO:0000313" key="1">
    <source>
        <dbReference type="EMBL" id="TWT75748.1"/>
    </source>
</evidence>
<dbReference type="EMBL" id="SJPJ01000003">
    <property type="protein sequence ID" value="TWT75748.1"/>
    <property type="molecule type" value="Genomic_DNA"/>
</dbReference>
<dbReference type="Proteomes" id="UP000315010">
    <property type="component" value="Unassembled WGS sequence"/>
</dbReference>
<gene>
    <name evidence="1" type="ORF">CA13_73210</name>
</gene>
<keyword evidence="2" id="KW-1185">Reference proteome</keyword>
<organism evidence="1 2">
    <name type="scientific">Novipirellula herctigrandis</name>
    <dbReference type="NCBI Taxonomy" id="2527986"/>
    <lineage>
        <taxon>Bacteria</taxon>
        <taxon>Pseudomonadati</taxon>
        <taxon>Planctomycetota</taxon>
        <taxon>Planctomycetia</taxon>
        <taxon>Pirellulales</taxon>
        <taxon>Pirellulaceae</taxon>
        <taxon>Novipirellula</taxon>
    </lineage>
</organism>